<dbReference type="EMBL" id="SNRW01022943">
    <property type="protein sequence ID" value="KAA6363412.1"/>
    <property type="molecule type" value="Genomic_DNA"/>
</dbReference>
<organism evidence="1 2">
    <name type="scientific">Streblomastix strix</name>
    <dbReference type="NCBI Taxonomy" id="222440"/>
    <lineage>
        <taxon>Eukaryota</taxon>
        <taxon>Metamonada</taxon>
        <taxon>Preaxostyla</taxon>
        <taxon>Oxymonadida</taxon>
        <taxon>Streblomastigidae</taxon>
        <taxon>Streblomastix</taxon>
    </lineage>
</organism>
<reference evidence="1 2" key="1">
    <citation type="submission" date="2019-03" db="EMBL/GenBank/DDBJ databases">
        <title>Single cell metagenomics reveals metabolic interactions within the superorganism composed of flagellate Streblomastix strix and complex community of Bacteroidetes bacteria on its surface.</title>
        <authorList>
            <person name="Treitli S.C."/>
            <person name="Kolisko M."/>
            <person name="Husnik F."/>
            <person name="Keeling P."/>
            <person name="Hampl V."/>
        </authorList>
    </citation>
    <scope>NUCLEOTIDE SEQUENCE [LARGE SCALE GENOMIC DNA]</scope>
    <source>
        <strain evidence="1">ST1C</strain>
    </source>
</reference>
<dbReference type="AlphaFoldDB" id="A0A5J4U081"/>
<evidence type="ECO:0000313" key="1">
    <source>
        <dbReference type="EMBL" id="KAA6363412.1"/>
    </source>
</evidence>
<sequence length="188" mass="20080">MLVLASLSLGFPIDIGEQIETIHGSTTVGQTLQKSANAPCSLSVTSGGPYITVDRALQQTCADGYEITLVNQQHVESLVLDKQTSILVKGTVRDSTQTIWSVYTDFSPATTIQLKRGALSIVNIDFQFNTVGANAYPSFSIISVQPDLGLDGNPVDFPTLVVNNSNFQGLGKDSTQISQMINVANANQ</sequence>
<gene>
    <name evidence="1" type="ORF">EZS28_041061</name>
</gene>
<feature type="non-terminal residue" evidence="1">
    <location>
        <position position="188"/>
    </location>
</feature>
<accession>A0A5J4U081</accession>
<proteinExistence type="predicted"/>
<dbReference type="Proteomes" id="UP000324800">
    <property type="component" value="Unassembled WGS sequence"/>
</dbReference>
<name>A0A5J4U081_9EUKA</name>
<protein>
    <submittedName>
        <fullName evidence="1">Uncharacterized protein</fullName>
    </submittedName>
</protein>
<evidence type="ECO:0000313" key="2">
    <source>
        <dbReference type="Proteomes" id="UP000324800"/>
    </source>
</evidence>
<comment type="caution">
    <text evidence="1">The sequence shown here is derived from an EMBL/GenBank/DDBJ whole genome shotgun (WGS) entry which is preliminary data.</text>
</comment>